<dbReference type="CDD" id="cd00009">
    <property type="entry name" value="AAA"/>
    <property type="match status" value="1"/>
</dbReference>
<reference evidence="9 10" key="1">
    <citation type="submission" date="2016-10" db="EMBL/GenBank/DDBJ databases">
        <authorList>
            <person name="de Groot N.N."/>
        </authorList>
    </citation>
    <scope>NUCLEOTIDE SEQUENCE [LARGE SCALE GENOMIC DNA]</scope>
    <source>
        <strain evidence="9 10">Z108</strain>
    </source>
</reference>
<dbReference type="EMBL" id="FOQK01000031">
    <property type="protein sequence ID" value="SFI35970.1"/>
    <property type="molecule type" value="Genomic_DNA"/>
</dbReference>
<evidence type="ECO:0000256" key="3">
    <source>
        <dbReference type="ARBA" id="ARBA00020776"/>
    </source>
</evidence>
<evidence type="ECO:0000313" key="10">
    <source>
        <dbReference type="Proteomes" id="UP000183639"/>
    </source>
</evidence>
<organism evidence="9 10">
    <name type="scientific">Selenomonas ruminantium</name>
    <dbReference type="NCBI Taxonomy" id="971"/>
    <lineage>
        <taxon>Bacteria</taxon>
        <taxon>Bacillati</taxon>
        <taxon>Bacillota</taxon>
        <taxon>Negativicutes</taxon>
        <taxon>Selenomonadales</taxon>
        <taxon>Selenomonadaceae</taxon>
        <taxon>Selenomonas</taxon>
    </lineage>
</organism>
<proteinExistence type="inferred from homology"/>
<evidence type="ECO:0000256" key="7">
    <source>
        <dbReference type="SAM" id="MobiDB-lite"/>
    </source>
</evidence>
<dbReference type="GO" id="GO:0000731">
    <property type="term" value="P:DNA synthesis involved in DNA repair"/>
    <property type="evidence" value="ECO:0007669"/>
    <property type="project" value="TreeGrafter"/>
</dbReference>
<dbReference type="InterPro" id="IPR003959">
    <property type="entry name" value="ATPase_AAA_core"/>
</dbReference>
<feature type="region of interest" description="Disordered" evidence="7">
    <location>
        <begin position="18"/>
        <end position="43"/>
    </location>
</feature>
<dbReference type="GO" id="GO:0003677">
    <property type="term" value="F:DNA binding"/>
    <property type="evidence" value="ECO:0007669"/>
    <property type="project" value="InterPro"/>
</dbReference>
<dbReference type="Pfam" id="PF12002">
    <property type="entry name" value="MgsA_C"/>
    <property type="match status" value="1"/>
</dbReference>
<dbReference type="GO" id="GO:0005524">
    <property type="term" value="F:ATP binding"/>
    <property type="evidence" value="ECO:0007669"/>
    <property type="project" value="UniProtKB-KW"/>
</dbReference>
<evidence type="ECO:0000259" key="8">
    <source>
        <dbReference type="SMART" id="SM00382"/>
    </source>
</evidence>
<dbReference type="Gene3D" id="1.10.3710.10">
    <property type="entry name" value="DNA polymerase III clamp loader subunits, C-terminal domain"/>
    <property type="match status" value="1"/>
</dbReference>
<dbReference type="InterPro" id="IPR008921">
    <property type="entry name" value="DNA_pol3_clamp-load_cplx_C"/>
</dbReference>
<evidence type="ECO:0000256" key="2">
    <source>
        <dbReference type="ARBA" id="ARBA00008959"/>
    </source>
</evidence>
<sequence>MADEGMDLFAMPAAADWSGNDRSTVDKSTADKSTLGAARPFEPLAQRMRPRNFEEFIGQQEAVGAGRFLRQMIERDQISSMIFYGPPGTGKTTLAQMIAGMTGSAFRKLNAVSSGIQDIRAIVKEADEQRRYYQKRTIVFIDEIHRFNKSQQDVLLPYVEDGRLILIGATTENPFFEVNHALLSRVRIVRLYQLSDGQLVKILRQALADTERGLGGQQLTVADEVLLGIAQLAGGDARMALNILEGAASMLPPNGGTVTLEMVQEILGQRVQRYDKKGDNHYDTVSAFIKSMRGSDPDAALHYLARMLAAGEDVKFIARRIVICASEDVGNADPMALVVAMNAAQAVQFVGMPEARIILGQAVTYIAAAPKSNAAYMGIDAALQDVRSKNCGAVPMHLRDAHYKGASKLGHGTEYIYPHDYPEHFTPQEYLPRELAGAHYYQPSENGTEKRLGQYLHHCWPKRY</sequence>
<dbReference type="InterPro" id="IPR003593">
    <property type="entry name" value="AAA+_ATPase"/>
</dbReference>
<name>A0A1I3HKC8_SELRU</name>
<dbReference type="FunFam" id="1.10.8.60:FF:000029">
    <property type="entry name" value="Replication-associated recombination protein A"/>
    <property type="match status" value="1"/>
</dbReference>
<gene>
    <name evidence="9" type="ORF">SAMN04487861_13122</name>
</gene>
<dbReference type="AlphaFoldDB" id="A0A1I3HKC8"/>
<dbReference type="Gene3D" id="1.10.8.60">
    <property type="match status" value="1"/>
</dbReference>
<comment type="function">
    <text evidence="1">DNA-dependent ATPase that plays important roles in cellular responses to stalled DNA replication processes.</text>
</comment>
<dbReference type="FunFam" id="1.20.272.10:FF:000001">
    <property type="entry name" value="Putative AAA family ATPase"/>
    <property type="match status" value="1"/>
</dbReference>
<dbReference type="GO" id="GO:0008047">
    <property type="term" value="F:enzyme activator activity"/>
    <property type="evidence" value="ECO:0007669"/>
    <property type="project" value="TreeGrafter"/>
</dbReference>
<dbReference type="Pfam" id="PF16193">
    <property type="entry name" value="AAA_assoc_2"/>
    <property type="match status" value="1"/>
</dbReference>
<dbReference type="GO" id="GO:0016887">
    <property type="term" value="F:ATP hydrolysis activity"/>
    <property type="evidence" value="ECO:0007669"/>
    <property type="project" value="InterPro"/>
</dbReference>
<evidence type="ECO:0000256" key="6">
    <source>
        <dbReference type="ARBA" id="ARBA00022840"/>
    </source>
</evidence>
<dbReference type="InterPro" id="IPR032423">
    <property type="entry name" value="AAA_assoc_2"/>
</dbReference>
<comment type="similarity">
    <text evidence="2">Belongs to the AAA ATPase family. RarA/MGS1/WRNIP1 subfamily.</text>
</comment>
<dbReference type="Gene3D" id="1.20.272.10">
    <property type="match status" value="1"/>
</dbReference>
<feature type="domain" description="AAA+ ATPase" evidence="8">
    <location>
        <begin position="77"/>
        <end position="196"/>
    </location>
</feature>
<dbReference type="InterPro" id="IPR027417">
    <property type="entry name" value="P-loop_NTPase"/>
</dbReference>
<dbReference type="InterPro" id="IPR021886">
    <property type="entry name" value="MgsA_C"/>
</dbReference>
<dbReference type="SUPFAM" id="SSF48019">
    <property type="entry name" value="post-AAA+ oligomerization domain-like"/>
    <property type="match status" value="1"/>
</dbReference>
<dbReference type="SUPFAM" id="SSF52540">
    <property type="entry name" value="P-loop containing nucleoside triphosphate hydrolases"/>
    <property type="match status" value="1"/>
</dbReference>
<dbReference type="FunFam" id="3.40.50.300:FF:000137">
    <property type="entry name" value="Replication-associated recombination protein A"/>
    <property type="match status" value="1"/>
</dbReference>
<keyword evidence="4" id="KW-0235">DNA replication</keyword>
<dbReference type="SMART" id="SM00382">
    <property type="entry name" value="AAA"/>
    <property type="match status" value="1"/>
</dbReference>
<evidence type="ECO:0000313" key="9">
    <source>
        <dbReference type="EMBL" id="SFI35970.1"/>
    </source>
</evidence>
<dbReference type="FunFam" id="1.10.3710.10:FF:000003">
    <property type="entry name" value="ATPase, AAA family protein"/>
    <property type="match status" value="1"/>
</dbReference>
<dbReference type="Gene3D" id="3.40.50.300">
    <property type="entry name" value="P-loop containing nucleotide triphosphate hydrolases"/>
    <property type="match status" value="1"/>
</dbReference>
<dbReference type="CDD" id="cd18139">
    <property type="entry name" value="HLD_clamp_RarA"/>
    <property type="match status" value="1"/>
</dbReference>
<evidence type="ECO:0000256" key="1">
    <source>
        <dbReference type="ARBA" id="ARBA00002393"/>
    </source>
</evidence>
<evidence type="ECO:0000256" key="4">
    <source>
        <dbReference type="ARBA" id="ARBA00022705"/>
    </source>
</evidence>
<evidence type="ECO:0000256" key="5">
    <source>
        <dbReference type="ARBA" id="ARBA00022741"/>
    </source>
</evidence>
<protein>
    <recommendedName>
        <fullName evidence="3">Replication-associated recombination protein A</fullName>
    </recommendedName>
</protein>
<keyword evidence="5" id="KW-0547">Nucleotide-binding</keyword>
<dbReference type="InterPro" id="IPR051314">
    <property type="entry name" value="AAA_ATPase_RarA/MGS1/WRNIP1"/>
</dbReference>
<dbReference type="GO" id="GO:0006261">
    <property type="term" value="P:DNA-templated DNA replication"/>
    <property type="evidence" value="ECO:0007669"/>
    <property type="project" value="TreeGrafter"/>
</dbReference>
<dbReference type="PANTHER" id="PTHR13779:SF7">
    <property type="entry name" value="ATPASE WRNIP1"/>
    <property type="match status" value="1"/>
</dbReference>
<dbReference type="Proteomes" id="UP000183639">
    <property type="component" value="Unassembled WGS sequence"/>
</dbReference>
<accession>A0A1I3HKC8</accession>
<dbReference type="Pfam" id="PF00004">
    <property type="entry name" value="AAA"/>
    <property type="match status" value="1"/>
</dbReference>
<dbReference type="GO" id="GO:0017116">
    <property type="term" value="F:single-stranded DNA helicase activity"/>
    <property type="evidence" value="ECO:0007669"/>
    <property type="project" value="TreeGrafter"/>
</dbReference>
<dbReference type="PANTHER" id="PTHR13779">
    <property type="entry name" value="WERNER HELICASE-INTERACTING PROTEIN 1 FAMILY MEMBER"/>
    <property type="match status" value="1"/>
</dbReference>
<keyword evidence="6" id="KW-0067">ATP-binding</keyword>